<keyword evidence="1" id="KW-0614">Plasmid</keyword>
<reference evidence="1 2" key="1">
    <citation type="journal article" date="2014" name="Genome Announc.">
        <title>Draft Genome Sequence of the Haloacid-Degrading Burkholderia caribensis Strain MBA4.</title>
        <authorList>
            <person name="Pan Y."/>
            <person name="Kong K.F."/>
            <person name="Tsang J.S."/>
        </authorList>
    </citation>
    <scope>NUCLEOTIDE SEQUENCE [LARGE SCALE GENOMIC DNA]</scope>
    <source>
        <strain evidence="1 2">MBA4</strain>
        <plasmid evidence="2">Plasmid</plasmid>
    </source>
</reference>
<protein>
    <submittedName>
        <fullName evidence="1">Uncharacterized protein</fullName>
    </submittedName>
</protein>
<dbReference type="EMBL" id="CP012748">
    <property type="protein sequence ID" value="ALL71373.1"/>
    <property type="molecule type" value="Genomic_DNA"/>
</dbReference>
<accession>A0A0N7JW93</accession>
<geneLocation type="plasmid" evidence="2"/>
<evidence type="ECO:0000313" key="2">
    <source>
        <dbReference type="Proteomes" id="UP000019146"/>
    </source>
</evidence>
<organism evidence="1 2">
    <name type="scientific">Paraburkholderia caribensis MBA4</name>
    <dbReference type="NCBI Taxonomy" id="1323664"/>
    <lineage>
        <taxon>Bacteria</taxon>
        <taxon>Pseudomonadati</taxon>
        <taxon>Pseudomonadota</taxon>
        <taxon>Betaproteobacteria</taxon>
        <taxon>Burkholderiales</taxon>
        <taxon>Burkholderiaceae</taxon>
        <taxon>Paraburkholderia</taxon>
    </lineage>
</organism>
<evidence type="ECO:0000313" key="1">
    <source>
        <dbReference type="EMBL" id="ALL71373.1"/>
    </source>
</evidence>
<gene>
    <name evidence="1" type="ORF">K788_00009585</name>
</gene>
<dbReference type="Proteomes" id="UP000019146">
    <property type="component" value="Plasmid unnamed"/>
</dbReference>
<sequence length="139" mass="15246">MALSAIMSATIAAPVSEKFVLRGSDTKLLADNKTISNQFLIADMDKQRYIKCYIKHNLYGDQLAGKGCWVLKISGDFGGDWKDAQYEFFKDKTWQTTSPGQQAVIRLDRGTGMLSKCSQVGNDSLVCFTVDASQPAPAP</sequence>
<dbReference type="KEGG" id="bcai:K788_00009585"/>
<dbReference type="AlphaFoldDB" id="A0A0N7JW93"/>
<name>A0A0N7JW93_9BURK</name>
<proteinExistence type="predicted"/>